<feature type="region of interest" description="Disordered" evidence="1">
    <location>
        <begin position="32"/>
        <end position="106"/>
    </location>
</feature>
<dbReference type="AlphaFoldDB" id="A0AAE0J8W9"/>
<evidence type="ECO:0000313" key="2">
    <source>
        <dbReference type="EMBL" id="KAK3338818.1"/>
    </source>
</evidence>
<dbReference type="GeneID" id="87864414"/>
<feature type="compositionally biased region" description="Low complexity" evidence="1">
    <location>
        <begin position="48"/>
        <end position="81"/>
    </location>
</feature>
<accession>A0AAE0J8W9</accession>
<reference evidence="2" key="1">
    <citation type="journal article" date="2023" name="Mol. Phylogenet. Evol.">
        <title>Genome-scale phylogeny and comparative genomics of the fungal order Sordariales.</title>
        <authorList>
            <person name="Hensen N."/>
            <person name="Bonometti L."/>
            <person name="Westerberg I."/>
            <person name="Brannstrom I.O."/>
            <person name="Guillou S."/>
            <person name="Cros-Aarteil S."/>
            <person name="Calhoun S."/>
            <person name="Haridas S."/>
            <person name="Kuo A."/>
            <person name="Mondo S."/>
            <person name="Pangilinan J."/>
            <person name="Riley R."/>
            <person name="LaButti K."/>
            <person name="Andreopoulos B."/>
            <person name="Lipzen A."/>
            <person name="Chen C."/>
            <person name="Yan M."/>
            <person name="Daum C."/>
            <person name="Ng V."/>
            <person name="Clum A."/>
            <person name="Steindorff A."/>
            <person name="Ohm R.A."/>
            <person name="Martin F."/>
            <person name="Silar P."/>
            <person name="Natvig D.O."/>
            <person name="Lalanne C."/>
            <person name="Gautier V."/>
            <person name="Ament-Velasquez S.L."/>
            <person name="Kruys A."/>
            <person name="Hutchinson M.I."/>
            <person name="Powell A.J."/>
            <person name="Barry K."/>
            <person name="Miller A.N."/>
            <person name="Grigoriev I.V."/>
            <person name="Debuchy R."/>
            <person name="Gladieux P."/>
            <person name="Hiltunen Thoren M."/>
            <person name="Johannesson H."/>
        </authorList>
    </citation>
    <scope>NUCLEOTIDE SEQUENCE</scope>
    <source>
        <strain evidence="2">CBS 560.94</strain>
    </source>
</reference>
<proteinExistence type="predicted"/>
<protein>
    <submittedName>
        <fullName evidence="2">Uncharacterized protein</fullName>
    </submittedName>
</protein>
<reference evidence="2" key="2">
    <citation type="submission" date="2023-06" db="EMBL/GenBank/DDBJ databases">
        <authorList>
            <consortium name="Lawrence Berkeley National Laboratory"/>
            <person name="Haridas S."/>
            <person name="Hensen N."/>
            <person name="Bonometti L."/>
            <person name="Westerberg I."/>
            <person name="Brannstrom I.O."/>
            <person name="Guillou S."/>
            <person name="Cros-Aarteil S."/>
            <person name="Calhoun S."/>
            <person name="Kuo A."/>
            <person name="Mondo S."/>
            <person name="Pangilinan J."/>
            <person name="Riley R."/>
            <person name="Labutti K."/>
            <person name="Andreopoulos B."/>
            <person name="Lipzen A."/>
            <person name="Chen C."/>
            <person name="Yanf M."/>
            <person name="Daum C."/>
            <person name="Ng V."/>
            <person name="Clum A."/>
            <person name="Steindorff A."/>
            <person name="Ohm R."/>
            <person name="Martin F."/>
            <person name="Silar P."/>
            <person name="Natvig D."/>
            <person name="Lalanne C."/>
            <person name="Gautier V."/>
            <person name="Ament-Velasquez S.L."/>
            <person name="Kruys A."/>
            <person name="Hutchinson M.I."/>
            <person name="Powell A.J."/>
            <person name="Barry K."/>
            <person name="Miller A.N."/>
            <person name="Grigoriev I.V."/>
            <person name="Debuchy R."/>
            <person name="Gladieux P."/>
            <person name="Thoren M.H."/>
            <person name="Johannesson H."/>
        </authorList>
    </citation>
    <scope>NUCLEOTIDE SEQUENCE</scope>
    <source>
        <strain evidence="2">CBS 560.94</strain>
    </source>
</reference>
<organism evidence="2 3">
    <name type="scientific">Neurospora tetraspora</name>
    <dbReference type="NCBI Taxonomy" id="94610"/>
    <lineage>
        <taxon>Eukaryota</taxon>
        <taxon>Fungi</taxon>
        <taxon>Dikarya</taxon>
        <taxon>Ascomycota</taxon>
        <taxon>Pezizomycotina</taxon>
        <taxon>Sordariomycetes</taxon>
        <taxon>Sordariomycetidae</taxon>
        <taxon>Sordariales</taxon>
        <taxon>Sordariaceae</taxon>
        <taxon>Neurospora</taxon>
    </lineage>
</organism>
<dbReference type="RefSeq" id="XP_062678178.1">
    <property type="nucleotide sequence ID" value="XM_062827260.1"/>
</dbReference>
<sequence length="128" mass="13394">MVKAMKCGIEIVISKASASGSSVTATASFTVKASPKWWTPHPHLQRTSAAGDVSRSSSSATPTSTPTVATSKPTTTSSSESNGPSHNKNEKGKRAVANAYNDDPHRAQTVLPGILEIHLTPEEAKPEL</sequence>
<evidence type="ECO:0000256" key="1">
    <source>
        <dbReference type="SAM" id="MobiDB-lite"/>
    </source>
</evidence>
<name>A0AAE0J8W9_9PEZI</name>
<feature type="non-terminal residue" evidence="2">
    <location>
        <position position="128"/>
    </location>
</feature>
<keyword evidence="3" id="KW-1185">Reference proteome</keyword>
<gene>
    <name evidence="2" type="ORF">B0H65DRAFT_474672</name>
</gene>
<evidence type="ECO:0000313" key="3">
    <source>
        <dbReference type="Proteomes" id="UP001278500"/>
    </source>
</evidence>
<dbReference type="Proteomes" id="UP001278500">
    <property type="component" value="Unassembled WGS sequence"/>
</dbReference>
<comment type="caution">
    <text evidence="2">The sequence shown here is derived from an EMBL/GenBank/DDBJ whole genome shotgun (WGS) entry which is preliminary data.</text>
</comment>
<dbReference type="EMBL" id="JAUEPP010000007">
    <property type="protein sequence ID" value="KAK3338818.1"/>
    <property type="molecule type" value="Genomic_DNA"/>
</dbReference>